<gene>
    <name evidence="12" type="ORF">B9G98_02738</name>
</gene>
<feature type="transmembrane region" description="Helical" evidence="10">
    <location>
        <begin position="121"/>
        <end position="139"/>
    </location>
</feature>
<dbReference type="PANTHER" id="PTHR10906">
    <property type="entry name" value="SECY/SEC61-ALPHA FAMILY MEMBER"/>
    <property type="match status" value="1"/>
</dbReference>
<comment type="similarity">
    <text evidence="2 9">Belongs to the SecY/SEC61-alpha family.</text>
</comment>
<accession>A0A2T0FJE7</accession>
<evidence type="ECO:0000256" key="5">
    <source>
        <dbReference type="ARBA" id="ARBA00022927"/>
    </source>
</evidence>
<evidence type="ECO:0000313" key="13">
    <source>
        <dbReference type="Proteomes" id="UP000238350"/>
    </source>
</evidence>
<evidence type="ECO:0000256" key="7">
    <source>
        <dbReference type="ARBA" id="ARBA00023010"/>
    </source>
</evidence>
<proteinExistence type="inferred from homology"/>
<evidence type="ECO:0000256" key="1">
    <source>
        <dbReference type="ARBA" id="ARBA00004127"/>
    </source>
</evidence>
<dbReference type="EMBL" id="NDIQ01000021">
    <property type="protein sequence ID" value="PRT55118.1"/>
    <property type="molecule type" value="Genomic_DNA"/>
</dbReference>
<feature type="transmembrane region" description="Helical" evidence="10">
    <location>
        <begin position="75"/>
        <end position="101"/>
    </location>
</feature>
<evidence type="ECO:0000256" key="9">
    <source>
        <dbReference type="RuleBase" id="RU004349"/>
    </source>
</evidence>
<evidence type="ECO:0000256" key="8">
    <source>
        <dbReference type="ARBA" id="ARBA00023136"/>
    </source>
</evidence>
<feature type="transmembrane region" description="Helical" evidence="10">
    <location>
        <begin position="244"/>
        <end position="263"/>
    </location>
</feature>
<dbReference type="Gene3D" id="1.10.3370.10">
    <property type="entry name" value="SecY subunit domain"/>
    <property type="match status" value="1"/>
</dbReference>
<dbReference type="NCBIfam" id="TIGR00967">
    <property type="entry name" value="3a0501s007"/>
    <property type="match status" value="1"/>
</dbReference>
<keyword evidence="8 10" id="KW-0472">Membrane</keyword>
<evidence type="ECO:0000256" key="2">
    <source>
        <dbReference type="ARBA" id="ARBA00005751"/>
    </source>
</evidence>
<dbReference type="RefSeq" id="XP_024665063.1">
    <property type="nucleotide sequence ID" value="XM_024809295.1"/>
</dbReference>
<dbReference type="Proteomes" id="UP000238350">
    <property type="component" value="Unassembled WGS sequence"/>
</dbReference>
<dbReference type="SUPFAM" id="SSF103491">
    <property type="entry name" value="Preprotein translocase SecY subunit"/>
    <property type="match status" value="1"/>
</dbReference>
<keyword evidence="7" id="KW-0811">Translocation</keyword>
<keyword evidence="4 10" id="KW-0812">Transmembrane</keyword>
<keyword evidence="13" id="KW-1185">Reference proteome</keyword>
<dbReference type="InterPro" id="IPR019561">
    <property type="entry name" value="Translocon_Sec61/SecY_plug_dom"/>
</dbReference>
<evidence type="ECO:0000313" key="12">
    <source>
        <dbReference type="EMBL" id="PRT55118.1"/>
    </source>
</evidence>
<protein>
    <submittedName>
        <fullName evidence="12">Protein transport protein SEC61 subunit alpha</fullName>
    </submittedName>
</protein>
<dbReference type="FunFam" id="1.10.3370.10:FF:000009">
    <property type="entry name" value="Pretranslocation protein, alpha subunit, putative"/>
    <property type="match status" value="1"/>
</dbReference>
<dbReference type="NCBIfam" id="NF006341">
    <property type="entry name" value="PRK08568.1-5"/>
    <property type="match status" value="1"/>
</dbReference>
<name>A0A2T0FJE7_9ASCO</name>
<comment type="caution">
    <text evidence="12">The sequence shown here is derived from an EMBL/GenBank/DDBJ whole genome shotgun (WGS) entry which is preliminary data.</text>
</comment>
<feature type="domain" description="Translocon Sec61/SecY plug" evidence="11">
    <location>
        <begin position="42"/>
        <end position="75"/>
    </location>
</feature>
<feature type="transmembrane region" description="Helical" evidence="10">
    <location>
        <begin position="145"/>
        <end position="167"/>
    </location>
</feature>
<organism evidence="12 13">
    <name type="scientific">Wickerhamiella sorbophila</name>
    <dbReference type="NCBI Taxonomy" id="45607"/>
    <lineage>
        <taxon>Eukaryota</taxon>
        <taxon>Fungi</taxon>
        <taxon>Dikarya</taxon>
        <taxon>Ascomycota</taxon>
        <taxon>Saccharomycotina</taxon>
        <taxon>Dipodascomycetes</taxon>
        <taxon>Dipodascales</taxon>
        <taxon>Trichomonascaceae</taxon>
        <taxon>Wickerhamiella</taxon>
    </lineage>
</organism>
<dbReference type="InterPro" id="IPR002208">
    <property type="entry name" value="SecY/SEC61-alpha"/>
</dbReference>
<dbReference type="PROSITE" id="PS00756">
    <property type="entry name" value="SECY_2"/>
    <property type="match status" value="1"/>
</dbReference>
<evidence type="ECO:0000256" key="6">
    <source>
        <dbReference type="ARBA" id="ARBA00022989"/>
    </source>
</evidence>
<dbReference type="AlphaFoldDB" id="A0A2T0FJE7"/>
<keyword evidence="3" id="KW-0813">Transport</keyword>
<evidence type="ECO:0000256" key="3">
    <source>
        <dbReference type="ARBA" id="ARBA00022448"/>
    </source>
</evidence>
<dbReference type="OrthoDB" id="420669at2759"/>
<keyword evidence="5" id="KW-0653">Protein transport</keyword>
<feature type="transmembrane region" description="Helical" evidence="10">
    <location>
        <begin position="440"/>
        <end position="458"/>
    </location>
</feature>
<dbReference type="STRING" id="45607.A0A2T0FJE7"/>
<dbReference type="Pfam" id="PF10559">
    <property type="entry name" value="Plug_translocon"/>
    <property type="match status" value="1"/>
</dbReference>
<evidence type="ECO:0000259" key="11">
    <source>
        <dbReference type="Pfam" id="PF10559"/>
    </source>
</evidence>
<evidence type="ECO:0000256" key="10">
    <source>
        <dbReference type="SAM" id="Phobius"/>
    </source>
</evidence>
<feature type="transmembrane region" description="Helical" evidence="10">
    <location>
        <begin position="416"/>
        <end position="434"/>
    </location>
</feature>
<sequence length="470" mass="51450">MAGVRFLDIVKPFAPYLPEVTGPKRKIAFNQKIMWTAVVLMIFLVMSEMPLYGIVSADTSDPLLWLRMMLASNRGTLMELGITPIMTSAMVFQLLSGTGLVQIDTNDKADRELLQASQKMLAIILSFGQATVYVMTGMYGPSASLGWGVCLLLILQLVVASIIVILLDELLQKGYGLGSGISLFVATNVCEQVVWKAFSPNTINSGRGYEFEGAVVEFVYRMSTGRSKWTALVDSFSRTSNPNMSQVVITAIVFLVIVYLQTLKLDLPVRSIKTRGPLGTFPVRLFYTSNTPIMLQNALTSNLFMISQMIFTRFPESLFSRIIGTWDTRPLTGQLYAVGGIAYYMQPPQSFREVVTDPLQLIVYVCYVVATCAVFSKTWVDISGTSPKDVARQFKDQGIAIATVREGSTYRELKKIIPIAAALGGVFIGLIAVVSDLVGTLGSGTGILLAATTIYGYYEAALKEGGFVDF</sequence>
<feature type="transmembrane region" description="Helical" evidence="10">
    <location>
        <begin position="33"/>
        <end position="55"/>
    </location>
</feature>
<feature type="transmembrane region" description="Helical" evidence="10">
    <location>
        <begin position="174"/>
        <end position="195"/>
    </location>
</feature>
<keyword evidence="6 10" id="KW-1133">Transmembrane helix</keyword>
<dbReference type="InterPro" id="IPR023201">
    <property type="entry name" value="SecY_dom_sf"/>
</dbReference>
<dbReference type="Pfam" id="PF00344">
    <property type="entry name" value="SecY"/>
    <property type="match status" value="1"/>
</dbReference>
<comment type="subcellular location">
    <subcellularLocation>
        <location evidence="1">Endomembrane system</location>
        <topology evidence="1">Multi-pass membrane protein</topology>
    </subcellularLocation>
</comment>
<dbReference type="PIRSF" id="PIRSF004557">
    <property type="entry name" value="SecY"/>
    <property type="match status" value="1"/>
</dbReference>
<dbReference type="GO" id="GO:0016020">
    <property type="term" value="C:membrane"/>
    <property type="evidence" value="ECO:0007669"/>
    <property type="project" value="InterPro"/>
</dbReference>
<reference evidence="12 13" key="1">
    <citation type="submission" date="2017-04" db="EMBL/GenBank/DDBJ databases">
        <title>Genome sequencing of [Candida] sorbophila.</title>
        <authorList>
            <person name="Ahn J.O."/>
        </authorList>
    </citation>
    <scope>NUCLEOTIDE SEQUENCE [LARGE SCALE GENOMIC DNA]</scope>
    <source>
        <strain evidence="12 13">DS02</strain>
    </source>
</reference>
<dbReference type="InterPro" id="IPR030659">
    <property type="entry name" value="SecY_CS"/>
</dbReference>
<dbReference type="GO" id="GO:0015031">
    <property type="term" value="P:protein transport"/>
    <property type="evidence" value="ECO:0007669"/>
    <property type="project" value="UniProtKB-KW"/>
</dbReference>
<evidence type="ECO:0000256" key="4">
    <source>
        <dbReference type="ARBA" id="ARBA00022692"/>
    </source>
</evidence>
<dbReference type="GeneID" id="36516486"/>
<dbReference type="GO" id="GO:0012505">
    <property type="term" value="C:endomembrane system"/>
    <property type="evidence" value="ECO:0007669"/>
    <property type="project" value="UniProtKB-SubCell"/>
</dbReference>